<evidence type="ECO:0000313" key="1">
    <source>
        <dbReference type="EMBL" id="OGY45619.1"/>
    </source>
</evidence>
<evidence type="ECO:0000313" key="2">
    <source>
        <dbReference type="Proteomes" id="UP000178240"/>
    </source>
</evidence>
<dbReference type="Proteomes" id="UP000178240">
    <property type="component" value="Unassembled WGS sequence"/>
</dbReference>
<reference evidence="1 2" key="1">
    <citation type="journal article" date="2016" name="Nat. Commun.">
        <title>Thousands of microbial genomes shed light on interconnected biogeochemical processes in an aquifer system.</title>
        <authorList>
            <person name="Anantharaman K."/>
            <person name="Brown C.T."/>
            <person name="Hug L.A."/>
            <person name="Sharon I."/>
            <person name="Castelle C.J."/>
            <person name="Probst A.J."/>
            <person name="Thomas B.C."/>
            <person name="Singh A."/>
            <person name="Wilkins M.J."/>
            <person name="Karaoz U."/>
            <person name="Brodie E.L."/>
            <person name="Williams K.H."/>
            <person name="Hubbard S.S."/>
            <person name="Banfield J.F."/>
        </authorList>
    </citation>
    <scope>NUCLEOTIDE SEQUENCE [LARGE SCALE GENOMIC DNA]</scope>
</reference>
<dbReference type="EMBL" id="MHIE01000016">
    <property type="protein sequence ID" value="OGY45619.1"/>
    <property type="molecule type" value="Genomic_DNA"/>
</dbReference>
<dbReference type="AlphaFoldDB" id="A0A1G1XZW0"/>
<protein>
    <submittedName>
        <fullName evidence="1">Uncharacterized protein</fullName>
    </submittedName>
</protein>
<sequence length="73" mass="8052">MLYWFQDEGGITMGKKDSKPPASHRQLMVLARKTSAWLSTPEGKAALRQAVDAPTPLADGLRQASKGPWRMVD</sequence>
<comment type="caution">
    <text evidence="1">The sequence shown here is derived from an EMBL/GenBank/DDBJ whole genome shotgun (WGS) entry which is preliminary data.</text>
</comment>
<gene>
    <name evidence="1" type="ORF">A2744_02935</name>
</gene>
<proteinExistence type="predicted"/>
<organism evidence="1 2">
    <name type="scientific">Candidatus Buchananbacteria bacterium RIFCSPHIGHO2_01_FULL_44_11</name>
    <dbReference type="NCBI Taxonomy" id="1797535"/>
    <lineage>
        <taxon>Bacteria</taxon>
        <taxon>Candidatus Buchananiibacteriota</taxon>
    </lineage>
</organism>
<name>A0A1G1XZW0_9BACT</name>
<accession>A0A1G1XZW0</accession>
<dbReference type="STRING" id="1797535.A2744_02935"/>